<sequence length="310" mass="34250">MPEIRIGDIAIQAMAGDNLLDTLLAAGQRVPWSCRAGHCQTCLVQTLDGAVPINAVKGLNPEQRESGWVLACQCPVLENMHIKLHDPARDGLGAKLVSTHQATENTLIVRIKPDRPLRFKPGQHMVIWLDEALGRPYSIASLPDEAELTFHLKLHRFGAFSDKIQSLKPEDRIYLGAPGGHFHYDPDWQDKPLLLLAAGTGLAPLQAIARQAFALNHHAPIQLYHWHDKHGCYLEGALRDLAENHPDLTLHLRPGTELAADLTQLRLASRSTLALVCGPPAFVEQVRKPLFMAGLPGRQIIDEAFLSRQT</sequence>
<evidence type="ECO:0000259" key="2">
    <source>
        <dbReference type="PROSITE" id="PS51085"/>
    </source>
</evidence>
<dbReference type="Pfam" id="PF00175">
    <property type="entry name" value="NAD_binding_1"/>
    <property type="match status" value="1"/>
</dbReference>
<reference evidence="5" key="1">
    <citation type="journal article" date="2019" name="Int. J. Syst. Evol. Microbiol.">
        <title>The Global Catalogue of Microorganisms (GCM) 10K type strain sequencing project: providing services to taxonomists for standard genome sequencing and annotation.</title>
        <authorList>
            <consortium name="The Broad Institute Genomics Platform"/>
            <consortium name="The Broad Institute Genome Sequencing Center for Infectious Disease"/>
            <person name="Wu L."/>
            <person name="Ma J."/>
        </authorList>
    </citation>
    <scope>NUCLEOTIDE SEQUENCE [LARGE SCALE GENOMIC DNA]</scope>
    <source>
        <strain evidence="5">CGMCC 1.12482</strain>
    </source>
</reference>
<dbReference type="PANTHER" id="PTHR47354:SF3">
    <property type="entry name" value="OXIDOREDUCTASE-RELATED"/>
    <property type="match status" value="1"/>
</dbReference>
<dbReference type="InterPro" id="IPR001709">
    <property type="entry name" value="Flavoprot_Pyr_Nucl_cyt_Rdtase"/>
</dbReference>
<dbReference type="PROSITE" id="PS51085">
    <property type="entry name" value="2FE2S_FER_2"/>
    <property type="match status" value="1"/>
</dbReference>
<comment type="caution">
    <text evidence="4">The sequence shown here is derived from an EMBL/GenBank/DDBJ whole genome shotgun (WGS) entry which is preliminary data.</text>
</comment>
<dbReference type="InterPro" id="IPR001433">
    <property type="entry name" value="OxRdtase_FAD/NAD-bd"/>
</dbReference>
<dbReference type="Gene3D" id="3.10.20.30">
    <property type="match status" value="1"/>
</dbReference>
<dbReference type="InterPro" id="IPR001041">
    <property type="entry name" value="2Fe-2S_ferredoxin-type"/>
</dbReference>
<dbReference type="RefSeq" id="WP_188434387.1">
    <property type="nucleotide sequence ID" value="NZ_BMFF01000003.1"/>
</dbReference>
<feature type="domain" description="2Fe-2S ferredoxin-type" evidence="2">
    <location>
        <begin position="2"/>
        <end position="88"/>
    </location>
</feature>
<dbReference type="Proteomes" id="UP000638188">
    <property type="component" value="Unassembled WGS sequence"/>
</dbReference>
<comment type="cofactor">
    <cofactor evidence="1">
        <name>[2Fe-2S] cluster</name>
        <dbReference type="ChEBI" id="CHEBI:190135"/>
    </cofactor>
</comment>
<dbReference type="SUPFAM" id="SSF52343">
    <property type="entry name" value="Ferredoxin reductase-like, C-terminal NADP-linked domain"/>
    <property type="match status" value="1"/>
</dbReference>
<dbReference type="InterPro" id="IPR050415">
    <property type="entry name" value="MRET"/>
</dbReference>
<dbReference type="SUPFAM" id="SSF63380">
    <property type="entry name" value="Riboflavin synthase domain-like"/>
    <property type="match status" value="1"/>
</dbReference>
<dbReference type="InterPro" id="IPR017927">
    <property type="entry name" value="FAD-bd_FR_type"/>
</dbReference>
<dbReference type="Gene3D" id="2.40.30.10">
    <property type="entry name" value="Translation factors"/>
    <property type="match status" value="1"/>
</dbReference>
<organism evidence="4 5">
    <name type="scientific">Halopseudomonas salina</name>
    <dbReference type="NCBI Taxonomy" id="1323744"/>
    <lineage>
        <taxon>Bacteria</taxon>
        <taxon>Pseudomonadati</taxon>
        <taxon>Pseudomonadota</taxon>
        <taxon>Gammaproteobacteria</taxon>
        <taxon>Pseudomonadales</taxon>
        <taxon>Pseudomonadaceae</taxon>
        <taxon>Halopseudomonas</taxon>
    </lineage>
</organism>
<feature type="domain" description="FAD-binding FR-type" evidence="3">
    <location>
        <begin position="89"/>
        <end position="185"/>
    </location>
</feature>
<evidence type="ECO:0000313" key="5">
    <source>
        <dbReference type="Proteomes" id="UP000638188"/>
    </source>
</evidence>
<gene>
    <name evidence="4" type="ORF">GCM10007418_17310</name>
</gene>
<evidence type="ECO:0000313" key="4">
    <source>
        <dbReference type="EMBL" id="GGC98507.1"/>
    </source>
</evidence>
<dbReference type="InterPro" id="IPR017938">
    <property type="entry name" value="Riboflavin_synthase-like_b-brl"/>
</dbReference>
<dbReference type="InterPro" id="IPR008333">
    <property type="entry name" value="Cbr1-like_FAD-bd_dom"/>
</dbReference>
<name>A0ABQ1PK19_9GAMM</name>
<dbReference type="PRINTS" id="PR00410">
    <property type="entry name" value="PHEHYDRXLASE"/>
</dbReference>
<protein>
    <recommendedName>
        <fullName evidence="6">NAD(P)H-flavin reductase</fullName>
    </recommendedName>
</protein>
<evidence type="ECO:0008006" key="6">
    <source>
        <dbReference type="Google" id="ProtNLM"/>
    </source>
</evidence>
<dbReference type="PANTHER" id="PTHR47354">
    <property type="entry name" value="NADH OXIDOREDUCTASE HCR"/>
    <property type="match status" value="1"/>
</dbReference>
<dbReference type="Gene3D" id="3.40.50.80">
    <property type="entry name" value="Nucleotide-binding domain of ferredoxin-NADP reductase (FNR) module"/>
    <property type="match status" value="1"/>
</dbReference>
<keyword evidence="5" id="KW-1185">Reference proteome</keyword>
<accession>A0ABQ1PK19</accession>
<dbReference type="InterPro" id="IPR036010">
    <property type="entry name" value="2Fe-2S_ferredoxin-like_sf"/>
</dbReference>
<evidence type="ECO:0000259" key="3">
    <source>
        <dbReference type="PROSITE" id="PS51384"/>
    </source>
</evidence>
<dbReference type="CDD" id="cd00207">
    <property type="entry name" value="fer2"/>
    <property type="match status" value="1"/>
</dbReference>
<proteinExistence type="predicted"/>
<dbReference type="EMBL" id="BMFF01000003">
    <property type="protein sequence ID" value="GGC98507.1"/>
    <property type="molecule type" value="Genomic_DNA"/>
</dbReference>
<dbReference type="Pfam" id="PF00970">
    <property type="entry name" value="FAD_binding_6"/>
    <property type="match status" value="1"/>
</dbReference>
<dbReference type="Pfam" id="PF00111">
    <property type="entry name" value="Fer2"/>
    <property type="match status" value="1"/>
</dbReference>
<dbReference type="InterPro" id="IPR012675">
    <property type="entry name" value="Beta-grasp_dom_sf"/>
</dbReference>
<evidence type="ECO:0000256" key="1">
    <source>
        <dbReference type="ARBA" id="ARBA00034078"/>
    </source>
</evidence>
<dbReference type="SUPFAM" id="SSF54292">
    <property type="entry name" value="2Fe-2S ferredoxin-like"/>
    <property type="match status" value="1"/>
</dbReference>
<dbReference type="InterPro" id="IPR039261">
    <property type="entry name" value="FNR_nucleotide-bd"/>
</dbReference>
<dbReference type="PROSITE" id="PS51384">
    <property type="entry name" value="FAD_FR"/>
    <property type="match status" value="1"/>
</dbReference>
<dbReference type="PRINTS" id="PR00371">
    <property type="entry name" value="FPNCR"/>
</dbReference>